<dbReference type="InterPro" id="IPR012347">
    <property type="entry name" value="Ferritin-like"/>
</dbReference>
<dbReference type="EMBL" id="FOQA01000007">
    <property type="protein sequence ID" value="SFI16688.1"/>
    <property type="molecule type" value="Genomic_DNA"/>
</dbReference>
<dbReference type="InterPro" id="IPR003251">
    <property type="entry name" value="Rr_diiron-bd_dom"/>
</dbReference>
<evidence type="ECO:0000313" key="3">
    <source>
        <dbReference type="Proteomes" id="UP000199287"/>
    </source>
</evidence>
<dbReference type="Proteomes" id="UP000199287">
    <property type="component" value="Unassembled WGS sequence"/>
</dbReference>
<proteinExistence type="predicted"/>
<dbReference type="AlphaFoldDB" id="A0A1I3FZL3"/>
<dbReference type="PANTHER" id="PTHR33531">
    <property type="entry name" value="RUBRERYTHRIN SUBFAMILY"/>
    <property type="match status" value="1"/>
</dbReference>
<evidence type="ECO:0000313" key="2">
    <source>
        <dbReference type="EMBL" id="SFI16688.1"/>
    </source>
</evidence>
<sequence length="168" mass="19987">MNTEKSIIEFAMTMELQGQKFYESFVDQAENETAKLLFKSLAQTEKEHYEILKAQYDSLNEKGEWLDLSHKLEQNPDQSLFTKRKETENLSADKLHSHADLSILRMAYLIENDFAEYYQKAADQTTDPIGKKMLLKLCEWENEHRRLFHEEYQEAMQNNWFDQGFSPF</sequence>
<organism evidence="2 3">
    <name type="scientific">Tindallia magadiensis</name>
    <dbReference type="NCBI Taxonomy" id="69895"/>
    <lineage>
        <taxon>Bacteria</taxon>
        <taxon>Bacillati</taxon>
        <taxon>Bacillota</taxon>
        <taxon>Clostridia</taxon>
        <taxon>Peptostreptococcales</taxon>
        <taxon>Tindalliaceae</taxon>
        <taxon>Tindallia</taxon>
    </lineage>
</organism>
<dbReference type="RefSeq" id="WP_093372898.1">
    <property type="nucleotide sequence ID" value="NZ_FOQA01000007.1"/>
</dbReference>
<dbReference type="InterPro" id="IPR009078">
    <property type="entry name" value="Ferritin-like_SF"/>
</dbReference>
<feature type="domain" description="Rubrerythrin diiron-binding" evidence="1">
    <location>
        <begin position="7"/>
        <end position="151"/>
    </location>
</feature>
<dbReference type="SUPFAM" id="SSF47240">
    <property type="entry name" value="Ferritin-like"/>
    <property type="match status" value="1"/>
</dbReference>
<reference evidence="3" key="1">
    <citation type="submission" date="2016-10" db="EMBL/GenBank/DDBJ databases">
        <authorList>
            <person name="Varghese N."/>
            <person name="Submissions S."/>
        </authorList>
    </citation>
    <scope>NUCLEOTIDE SEQUENCE [LARGE SCALE GENOMIC DNA]</scope>
    <source>
        <strain evidence="3">Z-7934</strain>
    </source>
</reference>
<keyword evidence="3" id="KW-1185">Reference proteome</keyword>
<evidence type="ECO:0000259" key="1">
    <source>
        <dbReference type="Pfam" id="PF02915"/>
    </source>
</evidence>
<name>A0A1I3FZL3_9FIRM</name>
<dbReference type="STRING" id="69895.SAMN05192551_107123"/>
<dbReference type="PANTHER" id="PTHR33531:SF10">
    <property type="entry name" value="BLR7895 PROTEIN"/>
    <property type="match status" value="1"/>
</dbReference>
<dbReference type="OrthoDB" id="9808511at2"/>
<dbReference type="GO" id="GO:0046872">
    <property type="term" value="F:metal ion binding"/>
    <property type="evidence" value="ECO:0007669"/>
    <property type="project" value="InterPro"/>
</dbReference>
<protein>
    <submittedName>
        <fullName evidence="2">Rubrerythrin</fullName>
    </submittedName>
</protein>
<dbReference type="Gene3D" id="1.20.1260.10">
    <property type="match status" value="1"/>
</dbReference>
<dbReference type="Pfam" id="PF02915">
    <property type="entry name" value="Rubrerythrin"/>
    <property type="match status" value="1"/>
</dbReference>
<dbReference type="CDD" id="cd01045">
    <property type="entry name" value="Ferritin_like_AB"/>
    <property type="match status" value="1"/>
</dbReference>
<dbReference type="GO" id="GO:0016491">
    <property type="term" value="F:oxidoreductase activity"/>
    <property type="evidence" value="ECO:0007669"/>
    <property type="project" value="InterPro"/>
</dbReference>
<accession>A0A1I3FZL3</accession>
<gene>
    <name evidence="2" type="ORF">SAMN05192551_107123</name>
</gene>